<dbReference type="EC" id="2.4.-.-" evidence="10"/>
<feature type="transmembrane region" description="Helical" evidence="8">
    <location>
        <begin position="427"/>
        <end position="447"/>
    </location>
</feature>
<dbReference type="InterPro" id="IPR050297">
    <property type="entry name" value="LipidA_mod_glycosyltrf_83"/>
</dbReference>
<evidence type="ECO:0000256" key="8">
    <source>
        <dbReference type="SAM" id="Phobius"/>
    </source>
</evidence>
<evidence type="ECO:0000313" key="10">
    <source>
        <dbReference type="EMBL" id="MBP1465515.1"/>
    </source>
</evidence>
<dbReference type="Gene3D" id="1.25.40.10">
    <property type="entry name" value="Tetratricopeptide repeat domain"/>
    <property type="match status" value="1"/>
</dbReference>
<feature type="transmembrane region" description="Helical" evidence="8">
    <location>
        <begin position="104"/>
        <end position="122"/>
    </location>
</feature>
<keyword evidence="2" id="KW-1003">Cell membrane</keyword>
<evidence type="ECO:0000256" key="6">
    <source>
        <dbReference type="ARBA" id="ARBA00022989"/>
    </source>
</evidence>
<dbReference type="RefSeq" id="WP_167857300.1">
    <property type="nucleotide sequence ID" value="NZ_SIJK02000009.1"/>
</dbReference>
<keyword evidence="3 10" id="KW-0328">Glycosyltransferase</keyword>
<feature type="transmembrane region" description="Helical" evidence="8">
    <location>
        <begin position="459"/>
        <end position="478"/>
    </location>
</feature>
<keyword evidence="7 8" id="KW-0472">Membrane</keyword>
<keyword evidence="6 8" id="KW-1133">Transmembrane helix</keyword>
<dbReference type="Proteomes" id="UP001193081">
    <property type="component" value="Unassembled WGS sequence"/>
</dbReference>
<evidence type="ECO:0000256" key="5">
    <source>
        <dbReference type="ARBA" id="ARBA00022692"/>
    </source>
</evidence>
<feature type="transmembrane region" description="Helical" evidence="8">
    <location>
        <begin position="242"/>
        <end position="261"/>
    </location>
</feature>
<evidence type="ECO:0000313" key="11">
    <source>
        <dbReference type="Proteomes" id="UP001193081"/>
    </source>
</evidence>
<evidence type="ECO:0000256" key="3">
    <source>
        <dbReference type="ARBA" id="ARBA00022676"/>
    </source>
</evidence>
<dbReference type="GO" id="GO:0016757">
    <property type="term" value="F:glycosyltransferase activity"/>
    <property type="evidence" value="ECO:0007669"/>
    <property type="project" value="UniProtKB-KW"/>
</dbReference>
<dbReference type="EMBL" id="SIJK02000009">
    <property type="protein sequence ID" value="MBP1465515.1"/>
    <property type="molecule type" value="Genomic_DNA"/>
</dbReference>
<keyword evidence="11" id="KW-1185">Reference proteome</keyword>
<feature type="transmembrane region" description="Helical" evidence="8">
    <location>
        <begin position="380"/>
        <end position="397"/>
    </location>
</feature>
<name>A0ABS4D7Y0_9CHLR</name>
<feature type="transmembrane region" description="Helical" evidence="8">
    <location>
        <begin position="79"/>
        <end position="97"/>
    </location>
</feature>
<accession>A0ABS4D7Y0</accession>
<keyword evidence="5 8" id="KW-0812">Transmembrane</keyword>
<evidence type="ECO:0000256" key="4">
    <source>
        <dbReference type="ARBA" id="ARBA00022679"/>
    </source>
</evidence>
<gene>
    <name evidence="10" type="ORF">EYB53_007335</name>
</gene>
<feature type="domain" description="Glycosyltransferase RgtA/B/C/D-like" evidence="9">
    <location>
        <begin position="77"/>
        <end position="210"/>
    </location>
</feature>
<dbReference type="InterPro" id="IPR011990">
    <property type="entry name" value="TPR-like_helical_dom_sf"/>
</dbReference>
<feature type="transmembrane region" description="Helical" evidence="8">
    <location>
        <begin position="134"/>
        <end position="162"/>
    </location>
</feature>
<organism evidence="10 11">
    <name type="scientific">Candidatus Chloroploca mongolica</name>
    <dbReference type="NCBI Taxonomy" id="2528176"/>
    <lineage>
        <taxon>Bacteria</taxon>
        <taxon>Bacillati</taxon>
        <taxon>Chloroflexota</taxon>
        <taxon>Chloroflexia</taxon>
        <taxon>Chloroflexales</taxon>
        <taxon>Chloroflexineae</taxon>
        <taxon>Oscillochloridaceae</taxon>
        <taxon>Candidatus Chloroploca</taxon>
    </lineage>
</organism>
<dbReference type="PANTHER" id="PTHR33908">
    <property type="entry name" value="MANNOSYLTRANSFERASE YKCB-RELATED"/>
    <property type="match status" value="1"/>
</dbReference>
<feature type="transmembrane region" description="Helical" evidence="8">
    <location>
        <begin position="174"/>
        <end position="198"/>
    </location>
</feature>
<dbReference type="SUPFAM" id="SSF48452">
    <property type="entry name" value="TPR-like"/>
    <property type="match status" value="1"/>
</dbReference>
<feature type="transmembrane region" description="Helical" evidence="8">
    <location>
        <begin position="403"/>
        <end position="420"/>
    </location>
</feature>
<feature type="transmembrane region" description="Helical" evidence="8">
    <location>
        <begin position="20"/>
        <end position="39"/>
    </location>
</feature>
<comment type="caution">
    <text evidence="10">The sequence shown here is derived from an EMBL/GenBank/DDBJ whole genome shotgun (WGS) entry which is preliminary data.</text>
</comment>
<reference evidence="10 11" key="1">
    <citation type="submission" date="2021-03" db="EMBL/GenBank/DDBJ databases">
        <authorList>
            <person name="Grouzdev D.S."/>
        </authorList>
    </citation>
    <scope>NUCLEOTIDE SEQUENCE [LARGE SCALE GENOMIC DNA]</scope>
    <source>
        <strain evidence="10 11">M50-1</strain>
    </source>
</reference>
<dbReference type="InterPro" id="IPR038731">
    <property type="entry name" value="RgtA/B/C-like"/>
</dbReference>
<proteinExistence type="predicted"/>
<dbReference type="PANTHER" id="PTHR33908:SF11">
    <property type="entry name" value="MEMBRANE PROTEIN"/>
    <property type="match status" value="1"/>
</dbReference>
<protein>
    <submittedName>
        <fullName evidence="10">Glycosyltransferase family 39 protein</fullName>
        <ecNumber evidence="10">2.4.-.-</ecNumber>
    </submittedName>
</protein>
<comment type="subcellular location">
    <subcellularLocation>
        <location evidence="1">Cell membrane</location>
        <topology evidence="1">Multi-pass membrane protein</topology>
    </subcellularLocation>
</comment>
<evidence type="ECO:0000259" key="9">
    <source>
        <dbReference type="Pfam" id="PF13231"/>
    </source>
</evidence>
<keyword evidence="4 10" id="KW-0808">Transferase</keyword>
<evidence type="ECO:0000256" key="7">
    <source>
        <dbReference type="ARBA" id="ARBA00023136"/>
    </source>
</evidence>
<evidence type="ECO:0000256" key="2">
    <source>
        <dbReference type="ARBA" id="ARBA00022475"/>
    </source>
</evidence>
<evidence type="ECO:0000256" key="1">
    <source>
        <dbReference type="ARBA" id="ARBA00004651"/>
    </source>
</evidence>
<sequence length="727" mass="79095">MQQTAGGKGAVTATRQFSPWYALAVLGIAALAVALRVWFWSWQATSGAVQPGDPEEYYRAAVHLLQGGYHDTGKWLRPPVYPVVLAGLFAVGGLDVAQALLGQAILSGVGVLAFVALGQALFQRRDVALLSGLFAASFVPLASFGSVLFAEALFVILMTMALTVMVHLIEKPRLWLALAGGIIFGLAALTRATALYFIPLAAMMPLVLTPLVKSEEARLADRAGWRWLVGVIGVRVRAGQRWAVAVMLVLGAALIIGPWALRNYLVHERLILADTNGGISMWYGMVRGEEDRVAGEALIFAEPNLADRQKIAVALTVERIREDPAWFALRTRLKLASLFLLQSRSFFVGDVVTISPQDEQIALSAGENPRWLSLIADVQYIFMMLAGIVGLAFAPHWRRSVPLMTWFAYGVTLSAITVAHHRLRLPLISVFLPFAAYAALLPFVGRAMGQVMTPSERRWRLAVVVIGWLIFFALIFSTRYVTWAQGERTAWPARAALAQGDWATAEMALLQAAETNPTNANRQIALGDFAFERGDLAKAETHFLAAVALEDRSLYAHAMRAWIAVLDDRITDAEASLARIASYGRDNNDLYAWAWHARRTPAATRVVPGAPAAFGHYRGFAPTTFDLAEGRWTLGEASVRVAHGCNPVEVSLRGPAGRMVEVALHPDGERQNVRLDGSIQVVSLAPDPATCDEGMIGEVTLSSPTSLLDLEQAPWAVGVQVLLVEAR</sequence>
<dbReference type="Pfam" id="PF13231">
    <property type="entry name" value="PMT_2"/>
    <property type="match status" value="1"/>
</dbReference>